<dbReference type="Pfam" id="PF10825">
    <property type="entry name" value="DUF2752"/>
    <property type="match status" value="1"/>
</dbReference>
<reference evidence="3" key="1">
    <citation type="submission" date="2016-06" db="EMBL/GenBank/DDBJ databases">
        <authorList>
            <person name="Varghese N."/>
            <person name="Submissions Spin"/>
        </authorList>
    </citation>
    <scope>NUCLEOTIDE SEQUENCE [LARGE SCALE GENOMIC DNA]</scope>
    <source>
        <strain evidence="3">DSM 44151</strain>
    </source>
</reference>
<sequence>MRQVEADPHRTAQRAGTLVVAGAIGAAAAFVLRFNPTDRVADPTGPCLWHALTGINGPTCGGTRMFYYLLHGDLVDAARHHLAALVAVPFLLYAGVRWAGIAWLGRELPALRLSPRLYLAYGLAFVLYSTVLRNLPWPPFTWVDIPNLTP</sequence>
<keyword evidence="1" id="KW-0472">Membrane</keyword>
<feature type="transmembrane region" description="Helical" evidence="1">
    <location>
        <begin position="12"/>
        <end position="32"/>
    </location>
</feature>
<dbReference type="STRING" id="47854.GA0070603_2152"/>
<dbReference type="RefSeq" id="WP_091311065.1">
    <property type="nucleotide sequence ID" value="NZ_FMIB01000002.1"/>
</dbReference>
<dbReference type="Proteomes" id="UP000198605">
    <property type="component" value="Unassembled WGS sequence"/>
</dbReference>
<proteinExistence type="predicted"/>
<dbReference type="OrthoDB" id="5966662at2"/>
<dbReference type="AlphaFoldDB" id="A0A1C6UQH5"/>
<evidence type="ECO:0000256" key="1">
    <source>
        <dbReference type="SAM" id="Phobius"/>
    </source>
</evidence>
<evidence type="ECO:0000313" key="3">
    <source>
        <dbReference type="Proteomes" id="UP000198605"/>
    </source>
</evidence>
<name>A0A1C6UQH5_9ACTN</name>
<dbReference type="InterPro" id="IPR021215">
    <property type="entry name" value="DUF2752"/>
</dbReference>
<feature type="transmembrane region" description="Helical" evidence="1">
    <location>
        <begin position="117"/>
        <end position="135"/>
    </location>
</feature>
<dbReference type="EMBL" id="FMIB01000002">
    <property type="protein sequence ID" value="SCL56160.1"/>
    <property type="molecule type" value="Genomic_DNA"/>
</dbReference>
<protein>
    <recommendedName>
        <fullName evidence="4">DUF2752 domain-containing protein</fullName>
    </recommendedName>
</protein>
<organism evidence="2 3">
    <name type="scientific">Micromonospora chersina</name>
    <dbReference type="NCBI Taxonomy" id="47854"/>
    <lineage>
        <taxon>Bacteria</taxon>
        <taxon>Bacillati</taxon>
        <taxon>Actinomycetota</taxon>
        <taxon>Actinomycetes</taxon>
        <taxon>Micromonosporales</taxon>
        <taxon>Micromonosporaceae</taxon>
        <taxon>Micromonospora</taxon>
    </lineage>
</organism>
<dbReference type="GeneID" id="43278804"/>
<feature type="transmembrane region" description="Helical" evidence="1">
    <location>
        <begin position="82"/>
        <end position="105"/>
    </location>
</feature>
<keyword evidence="1" id="KW-1133">Transmembrane helix</keyword>
<keyword evidence="3" id="KW-1185">Reference proteome</keyword>
<accession>A0A1C6UQH5</accession>
<keyword evidence="1" id="KW-0812">Transmembrane</keyword>
<evidence type="ECO:0008006" key="4">
    <source>
        <dbReference type="Google" id="ProtNLM"/>
    </source>
</evidence>
<gene>
    <name evidence="2" type="ORF">GA0070603_2152</name>
</gene>
<evidence type="ECO:0000313" key="2">
    <source>
        <dbReference type="EMBL" id="SCL56160.1"/>
    </source>
</evidence>